<accession>A0ABS5QCC5</accession>
<protein>
    <submittedName>
        <fullName evidence="2">Iron-sulfur cluster assembly accessory protein</fullName>
    </submittedName>
</protein>
<gene>
    <name evidence="2" type="ORF">KHU32_10320</name>
</gene>
<dbReference type="InterPro" id="IPR016092">
    <property type="entry name" value="ATAP"/>
</dbReference>
<evidence type="ECO:0000259" key="1">
    <source>
        <dbReference type="Pfam" id="PF01521"/>
    </source>
</evidence>
<dbReference type="PROSITE" id="PS01152">
    <property type="entry name" value="HESB"/>
    <property type="match status" value="1"/>
</dbReference>
<dbReference type="Gene3D" id="2.60.300.12">
    <property type="entry name" value="HesB-like domain"/>
    <property type="match status" value="1"/>
</dbReference>
<dbReference type="Proteomes" id="UP000766336">
    <property type="component" value="Unassembled WGS sequence"/>
</dbReference>
<evidence type="ECO:0000313" key="3">
    <source>
        <dbReference type="Proteomes" id="UP000766336"/>
    </source>
</evidence>
<feature type="domain" description="Core" evidence="1">
    <location>
        <begin position="12"/>
        <end position="111"/>
    </location>
</feature>
<dbReference type="PANTHER" id="PTHR43011">
    <property type="entry name" value="IRON-SULFUR CLUSTER ASSEMBLY 2 HOMOLOG, MITOCHONDRIAL"/>
    <property type="match status" value="1"/>
</dbReference>
<dbReference type="EMBL" id="JAHCDA010000002">
    <property type="protein sequence ID" value="MBS7811334.1"/>
    <property type="molecule type" value="Genomic_DNA"/>
</dbReference>
<dbReference type="SUPFAM" id="SSF89360">
    <property type="entry name" value="HesB-like domain"/>
    <property type="match status" value="1"/>
</dbReference>
<dbReference type="Pfam" id="PF01521">
    <property type="entry name" value="Fe-S_biosyn"/>
    <property type="match status" value="1"/>
</dbReference>
<proteinExistence type="predicted"/>
<dbReference type="RefSeq" id="WP_213670022.1">
    <property type="nucleotide sequence ID" value="NZ_JAHCDA010000002.1"/>
</dbReference>
<evidence type="ECO:0000313" key="2">
    <source>
        <dbReference type="EMBL" id="MBS7811334.1"/>
    </source>
</evidence>
<dbReference type="InterPro" id="IPR035903">
    <property type="entry name" value="HesB-like_dom_sf"/>
</dbReference>
<name>A0ABS5QCC5_9PROT</name>
<keyword evidence="3" id="KW-1185">Reference proteome</keyword>
<organism evidence="2 3">
    <name type="scientific">Roseococcus pinisoli</name>
    <dbReference type="NCBI Taxonomy" id="2835040"/>
    <lineage>
        <taxon>Bacteria</taxon>
        <taxon>Pseudomonadati</taxon>
        <taxon>Pseudomonadota</taxon>
        <taxon>Alphaproteobacteria</taxon>
        <taxon>Acetobacterales</taxon>
        <taxon>Roseomonadaceae</taxon>
        <taxon>Roseococcus</taxon>
    </lineage>
</organism>
<reference evidence="2 3" key="1">
    <citation type="submission" date="2021-05" db="EMBL/GenBank/DDBJ databases">
        <title>Roseococcus sp. XZZS9, whole genome shotgun sequencing project.</title>
        <authorList>
            <person name="Zhao G."/>
            <person name="Shen L."/>
        </authorList>
    </citation>
    <scope>NUCLEOTIDE SEQUENCE [LARGE SCALE GENOMIC DNA]</scope>
    <source>
        <strain evidence="2 3">XZZS9</strain>
    </source>
</reference>
<sequence>MPDGTQQTRAFHVTPRAAEEIAAIADRQGRPEAGLRVSVSAGGCSGLQYGFDLADSAAEDDLVVTVEGTNVFVDAVSLDFLAGSELDWHEALIGSHFVVRNPQATSGCGCGVSFAV</sequence>
<dbReference type="InterPro" id="IPR000361">
    <property type="entry name" value="ATAP_core_dom"/>
</dbReference>
<dbReference type="PANTHER" id="PTHR43011:SF1">
    <property type="entry name" value="IRON-SULFUR CLUSTER ASSEMBLY 2 HOMOLOG, MITOCHONDRIAL"/>
    <property type="match status" value="1"/>
</dbReference>
<comment type="caution">
    <text evidence="2">The sequence shown here is derived from an EMBL/GenBank/DDBJ whole genome shotgun (WGS) entry which is preliminary data.</text>
</comment>
<dbReference type="NCBIfam" id="TIGR00049">
    <property type="entry name" value="iron-sulfur cluster assembly accessory protein"/>
    <property type="match status" value="1"/>
</dbReference>
<dbReference type="InterPro" id="IPR017870">
    <property type="entry name" value="FeS_cluster_insertion_CS"/>
</dbReference>